<keyword evidence="4 5" id="KW-0472">Membrane</keyword>
<evidence type="ECO:0000259" key="6">
    <source>
        <dbReference type="PROSITE" id="PS50929"/>
    </source>
</evidence>
<comment type="subcellular location">
    <subcellularLocation>
        <location evidence="1">Cell membrane</location>
        <topology evidence="1">Multi-pass membrane protein</topology>
    </subcellularLocation>
</comment>
<proteinExistence type="predicted"/>
<feature type="transmembrane region" description="Helical" evidence="5">
    <location>
        <begin position="61"/>
        <end position="82"/>
    </location>
</feature>
<evidence type="ECO:0000256" key="2">
    <source>
        <dbReference type="ARBA" id="ARBA00022692"/>
    </source>
</evidence>
<dbReference type="Gene3D" id="1.20.1560.10">
    <property type="entry name" value="ABC transporter type 1, transmembrane domain"/>
    <property type="match status" value="1"/>
</dbReference>
<dbReference type="InterPro" id="IPR011527">
    <property type="entry name" value="ABC1_TM_dom"/>
</dbReference>
<comment type="caution">
    <text evidence="7">The sequence shown here is derived from an EMBL/GenBank/DDBJ whole genome shotgun (WGS) entry which is preliminary data.</text>
</comment>
<dbReference type="GO" id="GO:0005886">
    <property type="term" value="C:plasma membrane"/>
    <property type="evidence" value="ECO:0007669"/>
    <property type="project" value="UniProtKB-SubCell"/>
</dbReference>
<sequence>MKPIDPRLLHHARATRLFLAAVVALGLVGALLVIAQAMLIAEIVVGGFEGGLTVTALRTPLLLLASVALGRALVAWLTELAAHRASAAVKSELRGRLLERAARLGPDWLTGQRT</sequence>
<dbReference type="PROSITE" id="PS50929">
    <property type="entry name" value="ABC_TM1F"/>
    <property type="match status" value="1"/>
</dbReference>
<feature type="domain" description="ABC transmembrane type-1" evidence="6">
    <location>
        <begin position="20"/>
        <end position="114"/>
    </location>
</feature>
<dbReference type="GO" id="GO:0140359">
    <property type="term" value="F:ABC-type transporter activity"/>
    <property type="evidence" value="ECO:0007669"/>
    <property type="project" value="InterPro"/>
</dbReference>
<evidence type="ECO:0000313" key="7">
    <source>
        <dbReference type="EMBL" id="NEE22743.1"/>
    </source>
</evidence>
<dbReference type="InterPro" id="IPR036640">
    <property type="entry name" value="ABC1_TM_sf"/>
</dbReference>
<gene>
    <name evidence="7" type="ORF">G3M58_91865</name>
</gene>
<evidence type="ECO:0000256" key="4">
    <source>
        <dbReference type="ARBA" id="ARBA00023136"/>
    </source>
</evidence>
<protein>
    <recommendedName>
        <fullName evidence="6">ABC transmembrane type-1 domain-containing protein</fullName>
    </recommendedName>
</protein>
<feature type="transmembrane region" description="Helical" evidence="5">
    <location>
        <begin position="17"/>
        <end position="41"/>
    </location>
</feature>
<dbReference type="EMBL" id="JAAGMN010009896">
    <property type="protein sequence ID" value="NEE22743.1"/>
    <property type="molecule type" value="Genomic_DNA"/>
</dbReference>
<feature type="non-terminal residue" evidence="7">
    <location>
        <position position="114"/>
    </location>
</feature>
<reference evidence="7" key="1">
    <citation type="submission" date="2020-01" db="EMBL/GenBank/DDBJ databases">
        <title>Insect and environment-associated Actinomycetes.</title>
        <authorList>
            <person name="Currrie C."/>
            <person name="Chevrette M."/>
            <person name="Carlson C."/>
            <person name="Stubbendieck R."/>
            <person name="Wendt-Pienkowski E."/>
        </authorList>
    </citation>
    <scope>NUCLEOTIDE SEQUENCE</scope>
    <source>
        <strain evidence="7">SID7499</strain>
    </source>
</reference>
<keyword evidence="2 5" id="KW-0812">Transmembrane</keyword>
<organism evidence="7">
    <name type="scientific">Streptomyces sp. SID7499</name>
    <dbReference type="NCBI Taxonomy" id="2706086"/>
    <lineage>
        <taxon>Bacteria</taxon>
        <taxon>Bacillati</taxon>
        <taxon>Actinomycetota</taxon>
        <taxon>Actinomycetes</taxon>
        <taxon>Kitasatosporales</taxon>
        <taxon>Streptomycetaceae</taxon>
        <taxon>Streptomyces</taxon>
    </lineage>
</organism>
<dbReference type="SUPFAM" id="SSF90123">
    <property type="entry name" value="ABC transporter transmembrane region"/>
    <property type="match status" value="1"/>
</dbReference>
<evidence type="ECO:0000256" key="3">
    <source>
        <dbReference type="ARBA" id="ARBA00022989"/>
    </source>
</evidence>
<name>A0A6G3XYG4_9ACTN</name>
<evidence type="ECO:0000256" key="1">
    <source>
        <dbReference type="ARBA" id="ARBA00004651"/>
    </source>
</evidence>
<accession>A0A6G3XYG4</accession>
<dbReference type="GO" id="GO:0005524">
    <property type="term" value="F:ATP binding"/>
    <property type="evidence" value="ECO:0007669"/>
    <property type="project" value="InterPro"/>
</dbReference>
<dbReference type="AlphaFoldDB" id="A0A6G3XYG4"/>
<evidence type="ECO:0000256" key="5">
    <source>
        <dbReference type="SAM" id="Phobius"/>
    </source>
</evidence>
<keyword evidence="3 5" id="KW-1133">Transmembrane helix</keyword>